<accession>A0A4R4ZJF9</accession>
<dbReference type="InterPro" id="IPR020846">
    <property type="entry name" value="MFS_dom"/>
</dbReference>
<dbReference type="InterPro" id="IPR036259">
    <property type="entry name" value="MFS_trans_sf"/>
</dbReference>
<dbReference type="PROSITE" id="PS50850">
    <property type="entry name" value="MFS"/>
    <property type="match status" value="1"/>
</dbReference>
<keyword evidence="2 5" id="KW-0812">Transmembrane</keyword>
<proteinExistence type="predicted"/>
<dbReference type="EMBL" id="SMKY01000596">
    <property type="protein sequence ID" value="TDD58888.1"/>
    <property type="molecule type" value="Genomic_DNA"/>
</dbReference>
<dbReference type="AlphaFoldDB" id="A0A4R4ZJF9"/>
<comment type="caution">
    <text evidence="7">The sequence shown here is derived from an EMBL/GenBank/DDBJ whole genome shotgun (WGS) entry which is preliminary data.</text>
</comment>
<dbReference type="Proteomes" id="UP000295578">
    <property type="component" value="Unassembled WGS sequence"/>
</dbReference>
<name>A0A4R4ZJF9_9ACTN</name>
<evidence type="ECO:0000313" key="8">
    <source>
        <dbReference type="Proteomes" id="UP000295578"/>
    </source>
</evidence>
<feature type="transmembrane region" description="Helical" evidence="5">
    <location>
        <begin position="107"/>
        <end position="131"/>
    </location>
</feature>
<evidence type="ECO:0000256" key="2">
    <source>
        <dbReference type="ARBA" id="ARBA00022692"/>
    </source>
</evidence>
<evidence type="ECO:0000256" key="1">
    <source>
        <dbReference type="ARBA" id="ARBA00004651"/>
    </source>
</evidence>
<dbReference type="Pfam" id="PF07690">
    <property type="entry name" value="MFS_1"/>
    <property type="match status" value="1"/>
</dbReference>
<comment type="subcellular location">
    <subcellularLocation>
        <location evidence="1">Cell membrane</location>
        <topology evidence="1">Multi-pass membrane protein</topology>
    </subcellularLocation>
</comment>
<dbReference type="SUPFAM" id="SSF103473">
    <property type="entry name" value="MFS general substrate transporter"/>
    <property type="match status" value="1"/>
</dbReference>
<dbReference type="GO" id="GO:0005886">
    <property type="term" value="C:plasma membrane"/>
    <property type="evidence" value="ECO:0007669"/>
    <property type="project" value="UniProtKB-SubCell"/>
</dbReference>
<dbReference type="InterPro" id="IPR011701">
    <property type="entry name" value="MFS"/>
</dbReference>
<feature type="transmembrane region" description="Helical" evidence="5">
    <location>
        <begin position="168"/>
        <end position="187"/>
    </location>
</feature>
<feature type="non-terminal residue" evidence="7">
    <location>
        <position position="188"/>
    </location>
</feature>
<feature type="transmembrane region" description="Helical" evidence="5">
    <location>
        <begin position="21"/>
        <end position="39"/>
    </location>
</feature>
<protein>
    <submittedName>
        <fullName evidence="7">MFS transporter</fullName>
    </submittedName>
</protein>
<dbReference type="OrthoDB" id="3471480at2"/>
<organism evidence="7 8">
    <name type="scientific">Actinomadura darangshiensis</name>
    <dbReference type="NCBI Taxonomy" id="705336"/>
    <lineage>
        <taxon>Bacteria</taxon>
        <taxon>Bacillati</taxon>
        <taxon>Actinomycetota</taxon>
        <taxon>Actinomycetes</taxon>
        <taxon>Streptosporangiales</taxon>
        <taxon>Thermomonosporaceae</taxon>
        <taxon>Actinomadura</taxon>
    </lineage>
</organism>
<dbReference type="RefSeq" id="WP_132206552.1">
    <property type="nucleotide sequence ID" value="NZ_SMKY01000596.1"/>
</dbReference>
<evidence type="ECO:0000256" key="5">
    <source>
        <dbReference type="SAM" id="Phobius"/>
    </source>
</evidence>
<feature type="domain" description="Major facilitator superfamily (MFS) profile" evidence="6">
    <location>
        <begin position="15"/>
        <end position="188"/>
    </location>
</feature>
<sequence length="188" mass="18581">MDPADTDRAPASGRSAATLGLYATLGCLGYLLTALGAILPELREERGLPRAEAALYPSAFALGLVVIGLVGHHLAERLGRRALPASLAALVGGAALLAASGERMGTAAGALVLGLGGAGLVQLVPAALRAAHHGDGTIQIGEANAVSSAASVLSPILIGAALAHDLGWRAAFAIPPLALATALLLTIL</sequence>
<dbReference type="Gene3D" id="1.20.1250.20">
    <property type="entry name" value="MFS general substrate transporter like domains"/>
    <property type="match status" value="1"/>
</dbReference>
<evidence type="ECO:0000313" key="7">
    <source>
        <dbReference type="EMBL" id="TDD58888.1"/>
    </source>
</evidence>
<feature type="transmembrane region" description="Helical" evidence="5">
    <location>
        <begin position="54"/>
        <end position="75"/>
    </location>
</feature>
<feature type="transmembrane region" description="Helical" evidence="5">
    <location>
        <begin position="82"/>
        <end position="101"/>
    </location>
</feature>
<evidence type="ECO:0000256" key="4">
    <source>
        <dbReference type="ARBA" id="ARBA00023136"/>
    </source>
</evidence>
<dbReference type="GO" id="GO:0022857">
    <property type="term" value="F:transmembrane transporter activity"/>
    <property type="evidence" value="ECO:0007669"/>
    <property type="project" value="InterPro"/>
</dbReference>
<gene>
    <name evidence="7" type="ORF">E1293_46745</name>
</gene>
<keyword evidence="4 5" id="KW-0472">Membrane</keyword>
<feature type="transmembrane region" description="Helical" evidence="5">
    <location>
        <begin position="143"/>
        <end position="162"/>
    </location>
</feature>
<keyword evidence="8" id="KW-1185">Reference proteome</keyword>
<reference evidence="7 8" key="1">
    <citation type="submission" date="2019-03" db="EMBL/GenBank/DDBJ databases">
        <title>Draft genome sequences of novel Actinobacteria.</title>
        <authorList>
            <person name="Sahin N."/>
            <person name="Ay H."/>
            <person name="Saygin H."/>
        </authorList>
    </citation>
    <scope>NUCLEOTIDE SEQUENCE [LARGE SCALE GENOMIC DNA]</scope>
    <source>
        <strain evidence="7 8">DSM 45941</strain>
    </source>
</reference>
<keyword evidence="3 5" id="KW-1133">Transmembrane helix</keyword>
<evidence type="ECO:0000259" key="6">
    <source>
        <dbReference type="PROSITE" id="PS50850"/>
    </source>
</evidence>
<evidence type="ECO:0000256" key="3">
    <source>
        <dbReference type="ARBA" id="ARBA00022989"/>
    </source>
</evidence>